<sequence length="494" mass="58211">MDSSILSFKEVANEIDEEQDNSEAGQLYIGKSFLSWEEVTLFLDEYCKQQGFGYRKGHSKKSNDQDVKKRTFLCRYSETFVSNKTAPPEEQRNTPSCRNRLEVDNFERHYSELVESYSIAQNYLRYLYKSRKAWARYYTSSYFTAGMQSTMTLFEDSECITKFLQERQTNSEFILWKESMLLISLPNIYNTIFSNIDVELRAFISLPIVNKMREQMNLSFLYRAKESTNDFAFEQDRQVDCETSCLDEIFDLPQVSTSRIFREFYDQIVSIWEVFHISMINRHWYKDQFYNSNVDDRQFIQLGIPNNDHNYFLMKWTPSSSIDVHRFSYNEIEQVQSHIKEKQCYAKVFGLAKALVNKAIEFELDKKLIALLEKFKINEIIPNLCSQHQNNGTERESTQRLDSNSYIEVKNLTTKKRKGRPRGARRILSSIEVNQQLTKSRSNRCKNCGEQGYNIRSCKKKHNDSELESDSADSESENDSENLTESDLENKENQ</sequence>
<dbReference type="EMBL" id="CAJVPZ010011391">
    <property type="protein sequence ID" value="CAG8629638.1"/>
    <property type="molecule type" value="Genomic_DNA"/>
</dbReference>
<dbReference type="AlphaFoldDB" id="A0A9N9GVI8"/>
<feature type="non-terminal residue" evidence="2">
    <location>
        <position position="494"/>
    </location>
</feature>
<organism evidence="2 3">
    <name type="scientific">Racocetra fulgida</name>
    <dbReference type="NCBI Taxonomy" id="60492"/>
    <lineage>
        <taxon>Eukaryota</taxon>
        <taxon>Fungi</taxon>
        <taxon>Fungi incertae sedis</taxon>
        <taxon>Mucoromycota</taxon>
        <taxon>Glomeromycotina</taxon>
        <taxon>Glomeromycetes</taxon>
        <taxon>Diversisporales</taxon>
        <taxon>Gigasporaceae</taxon>
        <taxon>Racocetra</taxon>
    </lineage>
</organism>
<dbReference type="OrthoDB" id="2313494at2759"/>
<protein>
    <submittedName>
        <fullName evidence="2">439_t:CDS:1</fullName>
    </submittedName>
</protein>
<reference evidence="2" key="1">
    <citation type="submission" date="2021-06" db="EMBL/GenBank/DDBJ databases">
        <authorList>
            <person name="Kallberg Y."/>
            <person name="Tangrot J."/>
            <person name="Rosling A."/>
        </authorList>
    </citation>
    <scope>NUCLEOTIDE SEQUENCE</scope>
    <source>
        <strain evidence="2">IN212</strain>
    </source>
</reference>
<accession>A0A9N9GVI8</accession>
<feature type="region of interest" description="Disordered" evidence="1">
    <location>
        <begin position="459"/>
        <end position="494"/>
    </location>
</feature>
<keyword evidence="3" id="KW-1185">Reference proteome</keyword>
<feature type="region of interest" description="Disordered" evidence="1">
    <location>
        <begin position="387"/>
        <end position="406"/>
    </location>
</feature>
<evidence type="ECO:0000313" key="3">
    <source>
        <dbReference type="Proteomes" id="UP000789396"/>
    </source>
</evidence>
<evidence type="ECO:0000313" key="2">
    <source>
        <dbReference type="EMBL" id="CAG8629638.1"/>
    </source>
</evidence>
<comment type="caution">
    <text evidence="2">The sequence shown here is derived from an EMBL/GenBank/DDBJ whole genome shotgun (WGS) entry which is preliminary data.</text>
</comment>
<evidence type="ECO:0000256" key="1">
    <source>
        <dbReference type="SAM" id="MobiDB-lite"/>
    </source>
</evidence>
<gene>
    <name evidence="2" type="ORF">RFULGI_LOCUS7674</name>
</gene>
<dbReference type="Proteomes" id="UP000789396">
    <property type="component" value="Unassembled WGS sequence"/>
</dbReference>
<name>A0A9N9GVI8_9GLOM</name>
<feature type="compositionally biased region" description="Acidic residues" evidence="1">
    <location>
        <begin position="466"/>
        <end position="487"/>
    </location>
</feature>
<proteinExistence type="predicted"/>